<feature type="chain" id="PRO_5004732610" description="C-type lysozyme inhibitor domain-containing protein" evidence="1">
    <location>
        <begin position="21"/>
        <end position="170"/>
    </location>
</feature>
<dbReference type="RefSeq" id="WP_023404831.1">
    <property type="nucleotide sequence ID" value="NZ_BAUJ01000046.1"/>
</dbReference>
<dbReference type="OrthoDB" id="5895465at2"/>
<dbReference type="Proteomes" id="UP000017800">
    <property type="component" value="Unassembled WGS sequence"/>
</dbReference>
<reference evidence="2 3" key="2">
    <citation type="submission" date="2013-11" db="EMBL/GenBank/DDBJ databases">
        <title>Whole genome shotgun sequence of Vibrio halioticoli NBRC 102217.</title>
        <authorList>
            <person name="Isaki S."/>
            <person name="Kimura A."/>
            <person name="Ohji S."/>
            <person name="Hosoyama A."/>
            <person name="Fujita N."/>
            <person name="Hashimoto M."/>
            <person name="Hosoyama Y."/>
            <person name="Yamazoe A."/>
        </authorList>
    </citation>
    <scope>NUCLEOTIDE SEQUENCE [LARGE SCALE GENOMIC DNA]</scope>
    <source>
        <strain evidence="2 3">NBRC 102217</strain>
    </source>
</reference>
<organism evidence="2 3">
    <name type="scientific">Vibrio halioticoli NBRC 102217</name>
    <dbReference type="NCBI Taxonomy" id="1219072"/>
    <lineage>
        <taxon>Bacteria</taxon>
        <taxon>Pseudomonadati</taxon>
        <taxon>Pseudomonadota</taxon>
        <taxon>Gammaproteobacteria</taxon>
        <taxon>Vibrionales</taxon>
        <taxon>Vibrionaceae</taxon>
        <taxon>Vibrio</taxon>
    </lineage>
</organism>
<accession>V5FFJ2</accession>
<reference evidence="2 3" key="1">
    <citation type="submission" date="2013-10" db="EMBL/GenBank/DDBJ databases">
        <authorList>
            <person name="Ichikawa N."/>
            <person name="Kimura A."/>
            <person name="Ohji S."/>
            <person name="Hosoyama A."/>
            <person name="Fujita N."/>
        </authorList>
    </citation>
    <scope>NUCLEOTIDE SEQUENCE [LARGE SCALE GENOMIC DNA]</scope>
    <source>
        <strain evidence="2 3">NBRC 102217</strain>
    </source>
</reference>
<proteinExistence type="predicted"/>
<evidence type="ECO:0000313" key="2">
    <source>
        <dbReference type="EMBL" id="GAD90503.1"/>
    </source>
</evidence>
<gene>
    <name evidence="2" type="ORF">VHA01S_046_00120</name>
</gene>
<name>V5FFJ2_9VIBR</name>
<evidence type="ECO:0000313" key="3">
    <source>
        <dbReference type="Proteomes" id="UP000017800"/>
    </source>
</evidence>
<keyword evidence="1" id="KW-0732">Signal</keyword>
<comment type="caution">
    <text evidence="2">The sequence shown here is derived from an EMBL/GenBank/DDBJ whole genome shotgun (WGS) entry which is preliminary data.</text>
</comment>
<protein>
    <recommendedName>
        <fullName evidence="4">C-type lysozyme inhibitor domain-containing protein</fullName>
    </recommendedName>
</protein>
<evidence type="ECO:0008006" key="4">
    <source>
        <dbReference type="Google" id="ProtNLM"/>
    </source>
</evidence>
<dbReference type="EMBL" id="BAUJ01000046">
    <property type="protein sequence ID" value="GAD90503.1"/>
    <property type="molecule type" value="Genomic_DNA"/>
</dbReference>
<keyword evidence="3" id="KW-1185">Reference proteome</keyword>
<dbReference type="AlphaFoldDB" id="V5FFJ2"/>
<evidence type="ECO:0000256" key="1">
    <source>
        <dbReference type="SAM" id="SignalP"/>
    </source>
</evidence>
<feature type="signal peptide" evidence="1">
    <location>
        <begin position="1"/>
        <end position="20"/>
    </location>
</feature>
<sequence>MKKSLIAAVVLTLVSGTALASNQSNAHDYHPGATDNQQRLAPIDPNYELTLPSEKEGYTMYDNQYMSEGGTYSTYEKPNPTDDIHVADAGSLKVTHGQGGVIQTQYTTKNGQNTFSVMCGYTSGPAYWADGKPVNVCKEAQALAQALEAKGEWKQNKMTYTLPPQRIVID</sequence>